<accession>A0A656K5C0</accession>
<keyword evidence="1" id="KW-0732">Signal</keyword>
<dbReference type="GO" id="GO:0005886">
    <property type="term" value="C:plasma membrane"/>
    <property type="evidence" value="ECO:0007669"/>
    <property type="project" value="InterPro"/>
</dbReference>
<feature type="domain" description="ABC transporter substrate-binding protein PnrA-like" evidence="2">
    <location>
        <begin position="2"/>
        <end position="68"/>
    </location>
</feature>
<evidence type="ECO:0000313" key="4">
    <source>
        <dbReference type="Proteomes" id="UP000018849"/>
    </source>
</evidence>
<dbReference type="PANTHER" id="PTHR43208:SF1">
    <property type="entry name" value="ABC TRANSPORTER SUBSTRATE-BINDING PROTEIN"/>
    <property type="match status" value="1"/>
</dbReference>
<dbReference type="InterPro" id="IPR052910">
    <property type="entry name" value="ABC-Purine-Binding"/>
</dbReference>
<evidence type="ECO:0000256" key="1">
    <source>
        <dbReference type="ARBA" id="ARBA00022729"/>
    </source>
</evidence>
<dbReference type="Proteomes" id="UP000018849">
    <property type="component" value="Unassembled WGS sequence"/>
</dbReference>
<dbReference type="EMBL" id="AOKF01000308">
    <property type="protein sequence ID" value="EPN68390.1"/>
    <property type="molecule type" value="Genomic_DNA"/>
</dbReference>
<reference evidence="3 4" key="1">
    <citation type="journal article" date="2013" name="PLoS Pathog.">
        <title>Genomic analysis of the Kiwifruit pathogen Pseudomonas syringae pv. actinidiae provides insight into the origins of an emergent plant disease.</title>
        <authorList>
            <person name="McCann H.C."/>
            <person name="Rikkerink E.H."/>
            <person name="Bertels F."/>
            <person name="Fiers M."/>
            <person name="Lu A."/>
            <person name="Rees-George J."/>
            <person name="Andersen M.T."/>
            <person name="Gleave A.P."/>
            <person name="Haubold B."/>
            <person name="Wohlers M.W."/>
            <person name="Guttman D.S."/>
            <person name="Wang P.W."/>
            <person name="Straub C."/>
            <person name="Vanneste J.L."/>
            <person name="Rainey P.B."/>
            <person name="Templeton M.D."/>
        </authorList>
    </citation>
    <scope>NUCLEOTIDE SEQUENCE [LARGE SCALE GENOMIC DNA]</scope>
    <source>
        <strain evidence="3 4">ICMP 19096</strain>
    </source>
</reference>
<evidence type="ECO:0000313" key="3">
    <source>
        <dbReference type="EMBL" id="EPN68390.1"/>
    </source>
</evidence>
<dbReference type="Gene3D" id="3.40.50.2300">
    <property type="match status" value="1"/>
</dbReference>
<sequence length="75" mass="8075">FDEARLKLEKDLDTKIQFVESVPENAAAITPVVDRLIARGANVIVGTAFGYSDTFLALAKKYPDVAFLNGSGTTN</sequence>
<proteinExistence type="predicted"/>
<organism evidence="3 4">
    <name type="scientific">Pseudomonas syringae pv. actinidiae ICMP 19096</name>
    <dbReference type="NCBI Taxonomy" id="1194405"/>
    <lineage>
        <taxon>Bacteria</taxon>
        <taxon>Pseudomonadati</taxon>
        <taxon>Pseudomonadota</taxon>
        <taxon>Gammaproteobacteria</taxon>
        <taxon>Pseudomonadales</taxon>
        <taxon>Pseudomonadaceae</taxon>
        <taxon>Pseudomonas</taxon>
        <taxon>Pseudomonas syringae</taxon>
    </lineage>
</organism>
<feature type="non-terminal residue" evidence="3">
    <location>
        <position position="1"/>
    </location>
</feature>
<dbReference type="InterPro" id="IPR003760">
    <property type="entry name" value="PnrA-like"/>
</dbReference>
<protein>
    <submittedName>
        <fullName evidence="3">Bmp family protein</fullName>
    </submittedName>
</protein>
<dbReference type="AlphaFoldDB" id="A0A656K5C0"/>
<evidence type="ECO:0000259" key="2">
    <source>
        <dbReference type="Pfam" id="PF02608"/>
    </source>
</evidence>
<comment type="caution">
    <text evidence="3">The sequence shown here is derived from an EMBL/GenBank/DDBJ whole genome shotgun (WGS) entry which is preliminary data.</text>
</comment>
<feature type="non-terminal residue" evidence="3">
    <location>
        <position position="75"/>
    </location>
</feature>
<dbReference type="PANTHER" id="PTHR43208">
    <property type="entry name" value="ABC TRANSPORTER SUBSTRATE-BINDING PROTEIN"/>
    <property type="match status" value="1"/>
</dbReference>
<dbReference type="Pfam" id="PF02608">
    <property type="entry name" value="Bmp"/>
    <property type="match status" value="1"/>
</dbReference>
<name>A0A656K5C0_PSESF</name>
<gene>
    <name evidence="3" type="ORF">A245_03893</name>
</gene>